<sequence length="195" mass="22028">MRTPTKNKNKLSPSTSATDKETEAELPSVREPAPTPVNEAQISMGEKEATMSQTEVKRLYVLVRDGEIQTKSKREDQPTKDTNKAEAKEGELELDKRIEKLETISKSFEKMVTESEERVMAKLGEIRSYAEVAAVARTEPRNDCARTVSNDRRETGLYSLLSPGKKPKLLRIQSKKLDALLMQETMDSKLKNSKR</sequence>
<gene>
    <name evidence="2" type="ORF">PMACD_LOCUS5421</name>
</gene>
<comment type="caution">
    <text evidence="2">The sequence shown here is derived from an EMBL/GenBank/DDBJ whole genome shotgun (WGS) entry which is preliminary data.</text>
</comment>
<evidence type="ECO:0000256" key="1">
    <source>
        <dbReference type="SAM" id="MobiDB-lite"/>
    </source>
</evidence>
<proteinExistence type="predicted"/>
<dbReference type="AlphaFoldDB" id="A0A821R5I8"/>
<feature type="region of interest" description="Disordered" evidence="1">
    <location>
        <begin position="64"/>
        <end position="91"/>
    </location>
</feature>
<reference evidence="2" key="1">
    <citation type="submission" date="2021-02" db="EMBL/GenBank/DDBJ databases">
        <authorList>
            <person name="Steward A R."/>
        </authorList>
    </citation>
    <scope>NUCLEOTIDE SEQUENCE</scope>
</reference>
<name>A0A821R5I8_9NEOP</name>
<dbReference type="Proteomes" id="UP000663880">
    <property type="component" value="Unassembled WGS sequence"/>
</dbReference>
<evidence type="ECO:0000313" key="2">
    <source>
        <dbReference type="EMBL" id="CAF4832295.1"/>
    </source>
</evidence>
<dbReference type="EMBL" id="CAJOBZ010000011">
    <property type="protein sequence ID" value="CAF4832295.1"/>
    <property type="molecule type" value="Genomic_DNA"/>
</dbReference>
<feature type="region of interest" description="Disordered" evidence="1">
    <location>
        <begin position="1"/>
        <end position="52"/>
    </location>
</feature>
<accession>A0A821R5I8</accession>
<keyword evidence="3" id="KW-1185">Reference proteome</keyword>
<evidence type="ECO:0000313" key="3">
    <source>
        <dbReference type="Proteomes" id="UP000663880"/>
    </source>
</evidence>
<organism evidence="2 3">
    <name type="scientific">Pieris macdunnoughi</name>
    <dbReference type="NCBI Taxonomy" id="345717"/>
    <lineage>
        <taxon>Eukaryota</taxon>
        <taxon>Metazoa</taxon>
        <taxon>Ecdysozoa</taxon>
        <taxon>Arthropoda</taxon>
        <taxon>Hexapoda</taxon>
        <taxon>Insecta</taxon>
        <taxon>Pterygota</taxon>
        <taxon>Neoptera</taxon>
        <taxon>Endopterygota</taxon>
        <taxon>Lepidoptera</taxon>
        <taxon>Glossata</taxon>
        <taxon>Ditrysia</taxon>
        <taxon>Papilionoidea</taxon>
        <taxon>Pieridae</taxon>
        <taxon>Pierinae</taxon>
        <taxon>Pieris</taxon>
    </lineage>
</organism>
<protein>
    <submittedName>
        <fullName evidence="2">Uncharacterized protein</fullName>
    </submittedName>
</protein>